<dbReference type="InterPro" id="IPR029057">
    <property type="entry name" value="PRTase-like"/>
</dbReference>
<gene>
    <name evidence="2" type="ORF">PHMEG_00038897</name>
</gene>
<dbReference type="Gene3D" id="3.40.50.2020">
    <property type="match status" value="1"/>
</dbReference>
<proteinExistence type="predicted"/>
<evidence type="ECO:0000259" key="1">
    <source>
        <dbReference type="Pfam" id="PF14681"/>
    </source>
</evidence>
<dbReference type="STRING" id="4795.A0A225UHW5"/>
<dbReference type="OrthoDB" id="106623at2759"/>
<feature type="non-terminal residue" evidence="2">
    <location>
        <position position="1"/>
    </location>
</feature>
<comment type="caution">
    <text evidence="2">The sequence shown here is derived from an EMBL/GenBank/DDBJ whole genome shotgun (WGS) entry which is preliminary data.</text>
</comment>
<organism evidence="2 3">
    <name type="scientific">Phytophthora megakarya</name>
    <dbReference type="NCBI Taxonomy" id="4795"/>
    <lineage>
        <taxon>Eukaryota</taxon>
        <taxon>Sar</taxon>
        <taxon>Stramenopiles</taxon>
        <taxon>Oomycota</taxon>
        <taxon>Peronosporomycetes</taxon>
        <taxon>Peronosporales</taxon>
        <taxon>Peronosporaceae</taxon>
        <taxon>Phytophthora</taxon>
    </lineage>
</organism>
<name>A0A225UHW5_9STRA</name>
<dbReference type="AlphaFoldDB" id="A0A225UHW5"/>
<dbReference type="InterPro" id="IPR000836">
    <property type="entry name" value="PRTase_dom"/>
</dbReference>
<dbReference type="SUPFAM" id="SSF53271">
    <property type="entry name" value="PRTase-like"/>
    <property type="match status" value="1"/>
</dbReference>
<protein>
    <recommendedName>
        <fullName evidence="1">Phosphoribosyltransferase domain-containing protein</fullName>
    </recommendedName>
</protein>
<sequence length="179" mass="19839">MRDVHTSASAYHRASARLTFILIEEAFARYDHTPGQNTASPGQSDFCGITLGVESDSMLKAFLQIDTFAQSGQIDVKRNRDDCTSWELAYLDVPDYIRDLNVFLFSTSGVGGAECKAIEALKNVGVQENNISIVMLECSTGGYNDITTGYPIFTAALEDKQALNQCARPVRMFNYESRR</sequence>
<accession>A0A225UHW5</accession>
<dbReference type="EMBL" id="NBNE01018597">
    <property type="protein sequence ID" value="OWY92196.1"/>
    <property type="molecule type" value="Genomic_DNA"/>
</dbReference>
<dbReference type="Pfam" id="PF14681">
    <property type="entry name" value="UPRTase"/>
    <property type="match status" value="1"/>
</dbReference>
<dbReference type="Proteomes" id="UP000198211">
    <property type="component" value="Unassembled WGS sequence"/>
</dbReference>
<evidence type="ECO:0000313" key="2">
    <source>
        <dbReference type="EMBL" id="OWY92196.1"/>
    </source>
</evidence>
<feature type="domain" description="Phosphoribosyltransferase" evidence="1">
    <location>
        <begin position="1"/>
        <end position="151"/>
    </location>
</feature>
<keyword evidence="3" id="KW-1185">Reference proteome</keyword>
<reference evidence="3" key="1">
    <citation type="submission" date="2017-03" db="EMBL/GenBank/DDBJ databases">
        <title>Phytopthora megakarya and P. palmivora, two closely related causual agents of cacao black pod achieved similar genome size and gene model numbers by different mechanisms.</title>
        <authorList>
            <person name="Ali S."/>
            <person name="Shao J."/>
            <person name="Larry D.J."/>
            <person name="Kronmiller B."/>
            <person name="Shen D."/>
            <person name="Strem M.D."/>
            <person name="Melnick R.L."/>
            <person name="Guiltinan M.J."/>
            <person name="Tyler B.M."/>
            <person name="Meinhardt L.W."/>
            <person name="Bailey B.A."/>
        </authorList>
    </citation>
    <scope>NUCLEOTIDE SEQUENCE [LARGE SCALE GENOMIC DNA]</scope>
    <source>
        <strain evidence="3">zdho120</strain>
    </source>
</reference>
<evidence type="ECO:0000313" key="3">
    <source>
        <dbReference type="Proteomes" id="UP000198211"/>
    </source>
</evidence>